<evidence type="ECO:0000256" key="1">
    <source>
        <dbReference type="SAM" id="MobiDB-lite"/>
    </source>
</evidence>
<dbReference type="InterPro" id="IPR044230">
    <property type="entry name" value="GTF3C4"/>
</dbReference>
<dbReference type="Pfam" id="PF12657">
    <property type="entry name" value="TFIIIC_delta"/>
    <property type="match status" value="1"/>
</dbReference>
<dbReference type="GO" id="GO:0006384">
    <property type="term" value="P:transcription initiation at RNA polymerase III promoter"/>
    <property type="evidence" value="ECO:0007669"/>
    <property type="project" value="InterPro"/>
</dbReference>
<dbReference type="PANTHER" id="PTHR15496:SF2">
    <property type="entry name" value="GENERAL TRANSCRIPTION FACTOR 3C POLYPEPTIDE 4"/>
    <property type="match status" value="1"/>
</dbReference>
<evidence type="ECO:0000313" key="5">
    <source>
        <dbReference type="Proteomes" id="UP000799776"/>
    </source>
</evidence>
<sequence length="767" mass="85122">MHEVTTVTLWPSRLRCLSWSYDCELAVATGETVELLVPKLGSIDEAKSGAAGPNEAFDNVHIRTNLFDVDDAPLLQPLGNRDYSIGEEISVGTVVATEWSSPGLAKHGRCALAVLTSNLKLSIWASDSNPREASSWKRVLVVHPELEKYFMKVGNEREKPRPELVAAQHRRQERVRAFAWSLPMRPDASSRHSIYDSQLPLNGPLIAVSNDENDVVILRVRSPYDLYSSLSASPDWAFEAVIHFSVDAGMSVSQANRPILFDEYLQQQSYVGNIAWSPWRITCQSTSSELTIGPAENIAALNSIPNSPISILRWMSKTVDDHFILVAIDQAEVVCVQVSIPKDSEYSPLISRHDLDRSWYETAGCAFSHPRPHGLQLHFTPQVLASVAPTVGLKLPISSSETIVNPFWQRSIADHERLFSAEHDLDGHVQTKIWGFCSSPLGDLATMALTLHPSDQLDYTIAAWQRTLISLQWLSDAPDKFSLPLDITAEAILFSVKRWLVHNSASLKTTTNVKEMVMQQIWVCPSLSQVKFFLDNRSRNSPGQIDTRDRRVLIQELRRAIYFNSDALRERYETLIAPLVPNEPNRTSGDRTVVRNLVRAAVSVPGTAYRHNDFSKSIKSLYSAAESLLQRGTTAHPASLPFETSAEGEEQCEFCDSPIKLWSLTKAQCEEGHQFSRCSLTFLAIQEPGISKSCCICGRHYLNQQFISQKDGSVSSTASASQKEAQDASQQAEQGAADGMSQPLMTLAELLFSACNVCVYCGGKFVG</sequence>
<dbReference type="EMBL" id="ML978716">
    <property type="protein sequence ID" value="KAF2088512.1"/>
    <property type="molecule type" value="Genomic_DNA"/>
</dbReference>
<dbReference type="InterPro" id="IPR024764">
    <property type="entry name" value="TFIIIC_Znf"/>
</dbReference>
<proteinExistence type="predicted"/>
<feature type="region of interest" description="Disordered" evidence="1">
    <location>
        <begin position="717"/>
        <end position="737"/>
    </location>
</feature>
<reference evidence="4" key="1">
    <citation type="journal article" date="2020" name="Stud. Mycol.">
        <title>101 Dothideomycetes genomes: a test case for predicting lifestyles and emergence of pathogens.</title>
        <authorList>
            <person name="Haridas S."/>
            <person name="Albert R."/>
            <person name="Binder M."/>
            <person name="Bloem J."/>
            <person name="Labutti K."/>
            <person name="Salamov A."/>
            <person name="Andreopoulos B."/>
            <person name="Baker S."/>
            <person name="Barry K."/>
            <person name="Bills G."/>
            <person name="Bluhm B."/>
            <person name="Cannon C."/>
            <person name="Castanera R."/>
            <person name="Culley D."/>
            <person name="Daum C."/>
            <person name="Ezra D."/>
            <person name="Gonzalez J."/>
            <person name="Henrissat B."/>
            <person name="Kuo A."/>
            <person name="Liang C."/>
            <person name="Lipzen A."/>
            <person name="Lutzoni F."/>
            <person name="Magnuson J."/>
            <person name="Mondo S."/>
            <person name="Nolan M."/>
            <person name="Ohm R."/>
            <person name="Pangilinan J."/>
            <person name="Park H.-J."/>
            <person name="Ramirez L."/>
            <person name="Alfaro M."/>
            <person name="Sun H."/>
            <person name="Tritt A."/>
            <person name="Yoshinaga Y."/>
            <person name="Zwiers L.-H."/>
            <person name="Turgeon B."/>
            <person name="Goodwin S."/>
            <person name="Spatafora J."/>
            <person name="Crous P."/>
            <person name="Grigoriev I."/>
        </authorList>
    </citation>
    <scope>NUCLEOTIDE SEQUENCE</scope>
    <source>
        <strain evidence="4">CBS 121410</strain>
    </source>
</reference>
<dbReference type="GO" id="GO:0004402">
    <property type="term" value="F:histone acetyltransferase activity"/>
    <property type="evidence" value="ECO:0007669"/>
    <property type="project" value="InterPro"/>
</dbReference>
<evidence type="ECO:0008006" key="6">
    <source>
        <dbReference type="Google" id="ProtNLM"/>
    </source>
</evidence>
<dbReference type="InterPro" id="IPR024761">
    <property type="entry name" value="TFIIIC_delta_N"/>
</dbReference>
<dbReference type="GO" id="GO:0000127">
    <property type="term" value="C:transcription factor TFIIIC complex"/>
    <property type="evidence" value="ECO:0007669"/>
    <property type="project" value="InterPro"/>
</dbReference>
<keyword evidence="5" id="KW-1185">Reference proteome</keyword>
<gene>
    <name evidence="4" type="ORF">K490DRAFT_39705</name>
</gene>
<evidence type="ECO:0000259" key="3">
    <source>
        <dbReference type="Pfam" id="PF12660"/>
    </source>
</evidence>
<evidence type="ECO:0000259" key="2">
    <source>
        <dbReference type="Pfam" id="PF12657"/>
    </source>
</evidence>
<dbReference type="Proteomes" id="UP000799776">
    <property type="component" value="Unassembled WGS sequence"/>
</dbReference>
<dbReference type="PANTHER" id="PTHR15496">
    <property type="entry name" value="GENERAL TRANSCRIPTION FACTOR 3C POLYPEPTIDE 4 FAMILY"/>
    <property type="match status" value="1"/>
</dbReference>
<feature type="compositionally biased region" description="Polar residues" evidence="1">
    <location>
        <begin position="717"/>
        <end position="733"/>
    </location>
</feature>
<organism evidence="4 5">
    <name type="scientific">Saccharata proteae CBS 121410</name>
    <dbReference type="NCBI Taxonomy" id="1314787"/>
    <lineage>
        <taxon>Eukaryota</taxon>
        <taxon>Fungi</taxon>
        <taxon>Dikarya</taxon>
        <taxon>Ascomycota</taxon>
        <taxon>Pezizomycotina</taxon>
        <taxon>Dothideomycetes</taxon>
        <taxon>Dothideomycetes incertae sedis</taxon>
        <taxon>Botryosphaeriales</taxon>
        <taxon>Saccharataceae</taxon>
        <taxon>Saccharata</taxon>
    </lineage>
</organism>
<dbReference type="Pfam" id="PF12660">
    <property type="entry name" value="zf-TFIIIC"/>
    <property type="match status" value="1"/>
</dbReference>
<protein>
    <recommendedName>
        <fullName evidence="6">Transcription factor IIIC putative zinc-finger domain-containing protein</fullName>
    </recommendedName>
</protein>
<dbReference type="OrthoDB" id="6021743at2759"/>
<comment type="caution">
    <text evidence="4">The sequence shown here is derived from an EMBL/GenBank/DDBJ whole genome shotgun (WGS) entry which is preliminary data.</text>
</comment>
<accession>A0A9P4HY23</accession>
<feature type="domain" description="Transcription factor IIIC putative zinc-finger" evidence="3">
    <location>
        <begin position="647"/>
        <end position="765"/>
    </location>
</feature>
<dbReference type="AlphaFoldDB" id="A0A9P4HY23"/>
<name>A0A9P4HY23_9PEZI</name>
<feature type="domain" description="Transcription factor IIIC 90kDa subunit N-terminal" evidence="2">
    <location>
        <begin position="19"/>
        <end position="469"/>
    </location>
</feature>
<evidence type="ECO:0000313" key="4">
    <source>
        <dbReference type="EMBL" id="KAF2088512.1"/>
    </source>
</evidence>